<proteinExistence type="predicted"/>
<organism evidence="1 2">
    <name type="scientific">Angustibacter aerolatus</name>
    <dbReference type="NCBI Taxonomy" id="1162965"/>
    <lineage>
        <taxon>Bacteria</taxon>
        <taxon>Bacillati</taxon>
        <taxon>Actinomycetota</taxon>
        <taxon>Actinomycetes</taxon>
        <taxon>Kineosporiales</taxon>
        <taxon>Kineosporiaceae</taxon>
    </lineage>
</organism>
<accession>A0ABQ6JE45</accession>
<name>A0ABQ6JE45_9ACTN</name>
<evidence type="ECO:0000313" key="1">
    <source>
        <dbReference type="EMBL" id="GMA86460.1"/>
    </source>
</evidence>
<reference evidence="2" key="1">
    <citation type="journal article" date="2019" name="Int. J. Syst. Evol. Microbiol.">
        <title>The Global Catalogue of Microorganisms (GCM) 10K type strain sequencing project: providing services to taxonomists for standard genome sequencing and annotation.</title>
        <authorList>
            <consortium name="The Broad Institute Genomics Platform"/>
            <consortium name="The Broad Institute Genome Sequencing Center for Infectious Disease"/>
            <person name="Wu L."/>
            <person name="Ma J."/>
        </authorList>
    </citation>
    <scope>NUCLEOTIDE SEQUENCE [LARGE SCALE GENOMIC DNA]</scope>
    <source>
        <strain evidence="2">NBRC 108730</strain>
    </source>
</reference>
<protein>
    <submittedName>
        <fullName evidence="1">Uncharacterized protein</fullName>
    </submittedName>
</protein>
<sequence length="182" mass="19082">MRRDQVVLGLGLPSLTAVGGVVPMAIADVPGVDVAGLTFDAGSRNSPVLLKVGSRAAGGRTVGRSGQPTALQDVFFRIGGPHAGKATVSLEVNTDGTLLDDIWAWRADHGEGVGWTKNTARTGVVVNGDDVVATGLFVEHYQGYNVVWNGERGRTIFFQNEPAVRRAEPGRVAAPRAGRQPG</sequence>
<keyword evidence="2" id="KW-1185">Reference proteome</keyword>
<dbReference type="EMBL" id="BSUZ01000001">
    <property type="protein sequence ID" value="GMA86460.1"/>
    <property type="molecule type" value="Genomic_DNA"/>
</dbReference>
<gene>
    <name evidence="1" type="ORF">GCM10025868_17100</name>
</gene>
<comment type="caution">
    <text evidence="1">The sequence shown here is derived from an EMBL/GenBank/DDBJ whole genome shotgun (WGS) entry which is preliminary data.</text>
</comment>
<evidence type="ECO:0000313" key="2">
    <source>
        <dbReference type="Proteomes" id="UP001157017"/>
    </source>
</evidence>
<dbReference type="Proteomes" id="UP001157017">
    <property type="component" value="Unassembled WGS sequence"/>
</dbReference>